<dbReference type="SUPFAM" id="SSF53448">
    <property type="entry name" value="Nucleotide-diphospho-sugar transferases"/>
    <property type="match status" value="1"/>
</dbReference>
<protein>
    <recommendedName>
        <fullName evidence="3">Glycosyl transferase family 8</fullName>
    </recommendedName>
</protein>
<comment type="caution">
    <text evidence="1">The sequence shown here is derived from an EMBL/GenBank/DDBJ whole genome shotgun (WGS) entry which is preliminary data.</text>
</comment>
<gene>
    <name evidence="1" type="ORF">PMG25_15020</name>
</gene>
<dbReference type="RefSeq" id="WP_283767708.1">
    <property type="nucleotide sequence ID" value="NZ_JAQOSO010000082.1"/>
</dbReference>
<evidence type="ECO:0000313" key="1">
    <source>
        <dbReference type="EMBL" id="MDJ1175404.1"/>
    </source>
</evidence>
<evidence type="ECO:0008006" key="3">
    <source>
        <dbReference type="Google" id="ProtNLM"/>
    </source>
</evidence>
<reference evidence="1 2" key="1">
    <citation type="submission" date="2023-01" db="EMBL/GenBank/DDBJ databases">
        <title>Novel diversity within Roseofilum (Cyanobacteria; Desertifilaceae) from marine benthic mats with descriptions of four novel species.</title>
        <authorList>
            <person name="Wang Y."/>
            <person name="Berthold D.E."/>
            <person name="Hu J."/>
            <person name="Lefler F.W."/>
            <person name="Laughinghouse H.D. IV."/>
        </authorList>
    </citation>
    <scope>NUCLEOTIDE SEQUENCE [LARGE SCALE GENOMIC DNA]</scope>
    <source>
        <strain evidence="1 2">BLCC-M114</strain>
    </source>
</reference>
<sequence length="296" mass="34733">MKKVIVTLAIGQSYLERWYRLCYTNWQRYAELQGYDLICINSPLDKYSRGKSRSPCWQKCLILGDKRVKKYDRVVWLDSDILINPNSPCIVEGVPEEKVGAVEMFSSLSEYFPGSEPGKIEILQDRAIEFWGWKNTFRSSQEFYAISGLPDQFDKMIQSGVMVLSPQHHQSILEEAYYHHEDSVEHGGEMQHLSYEIVKNNCVHWLDYRFNRLWSECLLKDYPFLLPAEAPDNKVIRAWKRFTRGTSILPPKKMAIVCLASAFINNYFLHFAGTSEYMPWLNTKILSWSQLRNYRL</sequence>
<dbReference type="Gene3D" id="3.90.550.10">
    <property type="entry name" value="Spore Coat Polysaccharide Biosynthesis Protein SpsA, Chain A"/>
    <property type="match status" value="1"/>
</dbReference>
<keyword evidence="2" id="KW-1185">Reference proteome</keyword>
<name>A0ABT7B8A2_9CYAN</name>
<proteinExistence type="predicted"/>
<evidence type="ECO:0000313" key="2">
    <source>
        <dbReference type="Proteomes" id="UP001235849"/>
    </source>
</evidence>
<dbReference type="InterPro" id="IPR029044">
    <property type="entry name" value="Nucleotide-diphossugar_trans"/>
</dbReference>
<dbReference type="EMBL" id="JAQOSO010000082">
    <property type="protein sequence ID" value="MDJ1175404.1"/>
    <property type="molecule type" value="Genomic_DNA"/>
</dbReference>
<dbReference type="Proteomes" id="UP001235849">
    <property type="component" value="Unassembled WGS sequence"/>
</dbReference>
<organism evidence="1 2">
    <name type="scientific">Roseofilum capinflatum BLCC-M114</name>
    <dbReference type="NCBI Taxonomy" id="3022440"/>
    <lineage>
        <taxon>Bacteria</taxon>
        <taxon>Bacillati</taxon>
        <taxon>Cyanobacteriota</taxon>
        <taxon>Cyanophyceae</taxon>
        <taxon>Desertifilales</taxon>
        <taxon>Desertifilaceae</taxon>
        <taxon>Roseofilum</taxon>
        <taxon>Roseofilum capinflatum</taxon>
    </lineage>
</organism>
<accession>A0ABT7B8A2</accession>